<evidence type="ECO:0000313" key="3">
    <source>
        <dbReference type="Proteomes" id="UP000216825"/>
    </source>
</evidence>
<dbReference type="AlphaFoldDB" id="A0A7D7PS42"/>
<evidence type="ECO:0000313" key="2">
    <source>
        <dbReference type="EMBL" id="QMS56694.1"/>
    </source>
</evidence>
<name>A0A7D7PS42_KOCVA</name>
<dbReference type="GO" id="GO:0003989">
    <property type="term" value="F:acetyl-CoA carboxylase activity"/>
    <property type="evidence" value="ECO:0007669"/>
    <property type="project" value="InterPro"/>
</dbReference>
<reference evidence="3" key="1">
    <citation type="submission" date="2017-08" db="EMBL/GenBank/DDBJ databases">
        <title>Draft Genome Sequence of Kocuria varians 80.</title>
        <authorList>
            <person name="Minaev M."/>
            <person name="Kurbakov K.A."/>
            <person name="Solodovnikova G.I."/>
            <person name="Kuznetsova O.A."/>
            <person name="Lisitsyn A.B."/>
        </authorList>
    </citation>
    <scope>NUCLEOTIDE SEQUENCE [LARGE SCALE GENOMIC DNA]</scope>
    <source>
        <strain evidence="3">80</strain>
    </source>
</reference>
<dbReference type="InterPro" id="IPR032716">
    <property type="entry name" value="ACC_epsilon"/>
</dbReference>
<proteinExistence type="predicted"/>
<keyword evidence="3" id="KW-1185">Reference proteome</keyword>
<feature type="compositionally biased region" description="Basic residues" evidence="1">
    <location>
        <begin position="69"/>
        <end position="86"/>
    </location>
</feature>
<dbReference type="Proteomes" id="UP000216825">
    <property type="component" value="Chromosome"/>
</dbReference>
<gene>
    <name evidence="2" type="ORF">CIB50_0001408</name>
</gene>
<evidence type="ECO:0008006" key="4">
    <source>
        <dbReference type="Google" id="ProtNLM"/>
    </source>
</evidence>
<dbReference type="GO" id="GO:0004658">
    <property type="term" value="F:propionyl-CoA carboxylase activity"/>
    <property type="evidence" value="ECO:0007669"/>
    <property type="project" value="InterPro"/>
</dbReference>
<reference evidence="2 3" key="2">
    <citation type="submission" date="2020-07" db="EMBL/GenBank/DDBJ databases">
        <title>Genome of starter culture bacteria Kocuria salsicia reveals its technological properties and safety for usage in meat industry.</title>
        <authorList>
            <person name="Michael M."/>
            <person name="Konstantin K."/>
            <person name="Evgenii K."/>
            <person name="Galina S."/>
            <person name="Oksana K."/>
            <person name="Andrei L."/>
        </authorList>
    </citation>
    <scope>NUCLEOTIDE SEQUENCE [LARGE SCALE GENOMIC DNA]</scope>
    <source>
        <strain evidence="2 3">80</strain>
    </source>
</reference>
<accession>A0A7D7PS42</accession>
<protein>
    <recommendedName>
        <fullName evidence="4">Acyl-CoA carboxylase subunit epsilon</fullName>
    </recommendedName>
</protein>
<feature type="region of interest" description="Disordered" evidence="1">
    <location>
        <begin position="1"/>
        <end position="33"/>
    </location>
</feature>
<evidence type="ECO:0000256" key="1">
    <source>
        <dbReference type="SAM" id="MobiDB-lite"/>
    </source>
</evidence>
<dbReference type="RefSeq" id="WP_094393611.1">
    <property type="nucleotide sequence ID" value="NZ_CP059343.1"/>
</dbReference>
<feature type="compositionally biased region" description="Low complexity" evidence="1">
    <location>
        <begin position="87"/>
        <end position="98"/>
    </location>
</feature>
<dbReference type="Pfam" id="PF13822">
    <property type="entry name" value="ACC_epsilon"/>
    <property type="match status" value="1"/>
</dbReference>
<dbReference type="EMBL" id="CP059343">
    <property type="protein sequence ID" value="QMS56694.1"/>
    <property type="molecule type" value="Genomic_DNA"/>
</dbReference>
<sequence length="98" mass="10394">MSVSSAPALPGIDPRTAAVASLPEATGQQDPLFTVTRGNPTPEELAVLVALFSAQPAAEEKSGGATPRKTPKAQSRRLRLGLRLRPGRGAWRRAQPER</sequence>
<feature type="region of interest" description="Disordered" evidence="1">
    <location>
        <begin position="56"/>
        <end position="98"/>
    </location>
</feature>
<organism evidence="2 3">
    <name type="scientific">Kocuria varians</name>
    <name type="common">Micrococcus varians</name>
    <dbReference type="NCBI Taxonomy" id="1272"/>
    <lineage>
        <taxon>Bacteria</taxon>
        <taxon>Bacillati</taxon>
        <taxon>Actinomycetota</taxon>
        <taxon>Actinomycetes</taxon>
        <taxon>Micrococcales</taxon>
        <taxon>Micrococcaceae</taxon>
        <taxon>Kocuria</taxon>
    </lineage>
</organism>
<dbReference type="KEGG" id="kvr:CIB50_0001408"/>